<organism evidence="5 6">
    <name type="scientific">Methanobrevibacter millerae</name>
    <dbReference type="NCBI Taxonomy" id="230361"/>
    <lineage>
        <taxon>Archaea</taxon>
        <taxon>Methanobacteriati</taxon>
        <taxon>Methanobacteriota</taxon>
        <taxon>Methanomada group</taxon>
        <taxon>Methanobacteria</taxon>
        <taxon>Methanobacteriales</taxon>
        <taxon>Methanobacteriaceae</taxon>
        <taxon>Methanobrevibacter</taxon>
    </lineage>
</organism>
<accession>A0A0U3E547</accession>
<evidence type="ECO:0000256" key="3">
    <source>
        <dbReference type="ARBA" id="ARBA00022833"/>
    </source>
</evidence>
<keyword evidence="1" id="KW-0479">Metal-binding</keyword>
<keyword evidence="2" id="KW-0863">Zinc-finger</keyword>
<dbReference type="InterPro" id="IPR036443">
    <property type="entry name" value="Znf_RanBP2_sf"/>
</dbReference>
<dbReference type="Proteomes" id="UP000067738">
    <property type="component" value="Chromosome"/>
</dbReference>
<dbReference type="AlphaFoldDB" id="A0A0U3E547"/>
<dbReference type="EMBL" id="CP011266">
    <property type="protein sequence ID" value="ALT68032.1"/>
    <property type="molecule type" value="Genomic_DNA"/>
</dbReference>
<dbReference type="InterPro" id="IPR001876">
    <property type="entry name" value="Znf_RanBP2"/>
</dbReference>
<dbReference type="PROSITE" id="PS01358">
    <property type="entry name" value="ZF_RANBP2_1"/>
    <property type="match status" value="1"/>
</dbReference>
<evidence type="ECO:0000256" key="2">
    <source>
        <dbReference type="ARBA" id="ARBA00022771"/>
    </source>
</evidence>
<sequence>MWECDVCGYLNDDYDDVCEQCWAVRGVNNFMDWSDEA</sequence>
<dbReference type="GO" id="GO:0008270">
    <property type="term" value="F:zinc ion binding"/>
    <property type="evidence" value="ECO:0007669"/>
    <property type="project" value="UniProtKB-KW"/>
</dbReference>
<evidence type="ECO:0000256" key="1">
    <source>
        <dbReference type="ARBA" id="ARBA00022723"/>
    </source>
</evidence>
<keyword evidence="3" id="KW-0862">Zinc</keyword>
<protein>
    <recommendedName>
        <fullName evidence="4">RanBP2-type domain-containing protein</fullName>
    </recommendedName>
</protein>
<dbReference type="SUPFAM" id="SSF90209">
    <property type="entry name" value="Ran binding protein zinc finger-like"/>
    <property type="match status" value="1"/>
</dbReference>
<dbReference type="KEGG" id="mmil:sm9_0227"/>
<dbReference type="PATRIC" id="fig|230361.4.peg.234"/>
<evidence type="ECO:0000313" key="6">
    <source>
        <dbReference type="Proteomes" id="UP000067738"/>
    </source>
</evidence>
<gene>
    <name evidence="5" type="ORF">sm9_0227</name>
</gene>
<name>A0A0U3E547_9EURY</name>
<reference evidence="5 6" key="1">
    <citation type="submission" date="2015-04" db="EMBL/GenBank/DDBJ databases">
        <title>The complete genome sequence of the rumen methanogen Methanobrevibacter millerae SM9.</title>
        <authorList>
            <person name="Leahy S.C."/>
            <person name="Kelly W.J."/>
            <person name="Pacheco D.M."/>
            <person name="Li D."/>
            <person name="Altermann E."/>
            <person name="Attwood G.T."/>
        </authorList>
    </citation>
    <scope>NUCLEOTIDE SEQUENCE [LARGE SCALE GENOMIC DNA]</scope>
    <source>
        <strain evidence="5 6">SM9</strain>
    </source>
</reference>
<evidence type="ECO:0000259" key="4">
    <source>
        <dbReference type="PROSITE" id="PS01358"/>
    </source>
</evidence>
<feature type="domain" description="RanBP2-type" evidence="4">
    <location>
        <begin position="2"/>
        <end position="21"/>
    </location>
</feature>
<proteinExistence type="predicted"/>
<keyword evidence="6" id="KW-1185">Reference proteome</keyword>
<dbReference type="Gene3D" id="2.30.30.380">
    <property type="entry name" value="Zn-finger domain of Sec23/24"/>
    <property type="match status" value="1"/>
</dbReference>
<evidence type="ECO:0000313" key="5">
    <source>
        <dbReference type="EMBL" id="ALT68032.1"/>
    </source>
</evidence>